<dbReference type="PIRSF" id="PIRSF006320">
    <property type="entry name" value="Elb2"/>
    <property type="match status" value="1"/>
</dbReference>
<comment type="caution">
    <text evidence="2">The sequence shown here is derived from an EMBL/GenBank/DDBJ whole genome shotgun (WGS) entry which is preliminary data.</text>
</comment>
<evidence type="ECO:0000313" key="2">
    <source>
        <dbReference type="EMBL" id="OGL43087.1"/>
    </source>
</evidence>
<protein>
    <submittedName>
        <fullName evidence="2">Isoprenoid biosynthesis protein ElbB</fullName>
    </submittedName>
</protein>
<accession>A0A1F7RQD0</accession>
<dbReference type="AlphaFoldDB" id="A0A1F7RQD0"/>
<gene>
    <name evidence="2" type="ORF">A2161_11755</name>
</gene>
<dbReference type="Pfam" id="PF01965">
    <property type="entry name" value="DJ-1_PfpI"/>
    <property type="match status" value="1"/>
</dbReference>
<dbReference type="InterPro" id="IPR002818">
    <property type="entry name" value="DJ-1/PfpI"/>
</dbReference>
<dbReference type="NCBIfam" id="NF008747">
    <property type="entry name" value="PRK11780.1"/>
    <property type="match status" value="1"/>
</dbReference>
<reference evidence="2 3" key="1">
    <citation type="journal article" date="2016" name="Nat. Commun.">
        <title>Thousands of microbial genomes shed light on interconnected biogeochemical processes in an aquifer system.</title>
        <authorList>
            <person name="Anantharaman K."/>
            <person name="Brown C.T."/>
            <person name="Hug L.A."/>
            <person name="Sharon I."/>
            <person name="Castelle C.J."/>
            <person name="Probst A.J."/>
            <person name="Thomas B.C."/>
            <person name="Singh A."/>
            <person name="Wilkins M.J."/>
            <person name="Karaoz U."/>
            <person name="Brodie E.L."/>
            <person name="Williams K.H."/>
            <person name="Hubbard S.S."/>
            <person name="Banfield J.F."/>
        </authorList>
    </citation>
    <scope>NUCLEOTIDE SEQUENCE [LARGE SCALE GENOMIC DNA]</scope>
</reference>
<evidence type="ECO:0000259" key="1">
    <source>
        <dbReference type="Pfam" id="PF01965"/>
    </source>
</evidence>
<dbReference type="PANTHER" id="PTHR10224:SF12">
    <property type="entry name" value="GLYOXALASE ELBB"/>
    <property type="match status" value="1"/>
</dbReference>
<evidence type="ECO:0000313" key="3">
    <source>
        <dbReference type="Proteomes" id="UP000179266"/>
    </source>
</evidence>
<dbReference type="CDD" id="cd03133">
    <property type="entry name" value="GATase1_ES1"/>
    <property type="match status" value="1"/>
</dbReference>
<dbReference type="InterPro" id="IPR026041">
    <property type="entry name" value="ElbB"/>
</dbReference>
<organism evidence="2 3">
    <name type="scientific">Candidatus Schekmanbacteria bacterium RBG_13_48_7</name>
    <dbReference type="NCBI Taxonomy" id="1817878"/>
    <lineage>
        <taxon>Bacteria</taxon>
        <taxon>Candidatus Schekmaniibacteriota</taxon>
    </lineage>
</organism>
<dbReference type="InterPro" id="IPR029062">
    <property type="entry name" value="Class_I_gatase-like"/>
</dbReference>
<proteinExistence type="predicted"/>
<dbReference type="SUPFAM" id="SSF52317">
    <property type="entry name" value="Class I glutamine amidotransferase-like"/>
    <property type="match status" value="1"/>
</dbReference>
<dbReference type="PANTHER" id="PTHR10224">
    <property type="entry name" value="ES1 PROTEIN HOMOLOG, MITOCHONDRIAL"/>
    <property type="match status" value="1"/>
</dbReference>
<dbReference type="Gene3D" id="3.40.50.880">
    <property type="match status" value="1"/>
</dbReference>
<name>A0A1F7RQD0_9BACT</name>
<feature type="domain" description="DJ-1/PfpI" evidence="1">
    <location>
        <begin position="78"/>
        <end position="142"/>
    </location>
</feature>
<dbReference type="EMBL" id="MGDD01000292">
    <property type="protein sequence ID" value="OGL43087.1"/>
    <property type="molecule type" value="Genomic_DNA"/>
</dbReference>
<sequence length="221" mass="23548">MKKVGVVLSGCGVYDGGEIHESVLTLLALDKEGAETICMAPDINQMHVVNHLTGKPVEGETRNVLIESARIARGNIKDIKNVNIDQIDALIFPGGFGAAKNLCNFAVAGEKCEVNQHVAQLVRKMVKAGKPVGAICISPAMIAGVFKNDPEIHPELTIGTDSGTGSKLEAMGSKHKNKKVDEIHVDKKLKIVSTPAYMLAGHIAEVEKGINKLVKEVLALV</sequence>
<dbReference type="Proteomes" id="UP000179266">
    <property type="component" value="Unassembled WGS sequence"/>
</dbReference>